<feature type="transmembrane region" description="Helical" evidence="1">
    <location>
        <begin position="80"/>
        <end position="104"/>
    </location>
</feature>
<keyword evidence="1" id="KW-0472">Membrane</keyword>
<organism evidence="2 3">
    <name type="scientific">Sphaerotilus microaerophilus</name>
    <dbReference type="NCBI Taxonomy" id="2914710"/>
    <lineage>
        <taxon>Bacteria</taxon>
        <taxon>Pseudomonadati</taxon>
        <taxon>Pseudomonadota</taxon>
        <taxon>Betaproteobacteria</taxon>
        <taxon>Burkholderiales</taxon>
        <taxon>Sphaerotilaceae</taxon>
        <taxon>Sphaerotilus</taxon>
    </lineage>
</organism>
<evidence type="ECO:0000313" key="2">
    <source>
        <dbReference type="EMBL" id="BDI06848.1"/>
    </source>
</evidence>
<sequence length="400" mass="44668">MLGLLMLTPIALGGWVGSAVQLARPRSPDEVNVSSWDFAATCLALVALFGYVIWFQSFLLNPLLLWQTLTGAWKPSRDEIGLTVGLSSLANMACVFYGIYAYRLADGNARRMPRRMHVLMGILVPLTVFRVYVWSERLSLIETIVPFALTAGRVLYTRRETVWRWARYLGPYAALPVVLLYFGVSEYARAWSSPIYQGKTSFWEFVIGRFVSYYYTALNNGAGVVATTPEATWHAEHILEWAHRAPFGLGAAFSEYVSFSTQAKGSFNWFLRIYEDVEFNSNSGIYTPIADLGLHGALVYMLLIGIISGVCFRAYRSGQLFGVLLFPMFFITFLEIFRYPYLGAPRAFTWALGIALALGIVAFCPVHLRQGKAVRVVPGIGRLSRRSAAEFSAASVSEEV</sequence>
<keyword evidence="1" id="KW-0812">Transmembrane</keyword>
<evidence type="ECO:0000313" key="3">
    <source>
        <dbReference type="Proteomes" id="UP001057498"/>
    </source>
</evidence>
<keyword evidence="3" id="KW-1185">Reference proteome</keyword>
<feature type="transmembrane region" description="Helical" evidence="1">
    <location>
        <begin position="139"/>
        <end position="156"/>
    </location>
</feature>
<proteinExistence type="predicted"/>
<protein>
    <recommendedName>
        <fullName evidence="4">Oligosaccharide repeat unit polymerase</fullName>
    </recommendedName>
</protein>
<feature type="transmembrane region" description="Helical" evidence="1">
    <location>
        <begin position="347"/>
        <end position="368"/>
    </location>
</feature>
<feature type="transmembrane region" description="Helical" evidence="1">
    <location>
        <begin position="168"/>
        <end position="184"/>
    </location>
</feature>
<reference evidence="2" key="1">
    <citation type="submission" date="2022-04" db="EMBL/GenBank/DDBJ databases">
        <title>Whole genome sequence of Sphaerotilus sp. FB-5.</title>
        <authorList>
            <person name="Takeda M."/>
            <person name="Narihara S."/>
            <person name="Akimoto M."/>
            <person name="Akimoto R."/>
            <person name="Nishiyashiki S."/>
            <person name="Murakami T."/>
        </authorList>
    </citation>
    <scope>NUCLEOTIDE SEQUENCE</scope>
    <source>
        <strain evidence="2">FB-5</strain>
    </source>
</reference>
<gene>
    <name evidence="2" type="ORF">CATMQ487_38180</name>
</gene>
<feature type="transmembrane region" description="Helical" evidence="1">
    <location>
        <begin position="36"/>
        <end position="60"/>
    </location>
</feature>
<dbReference type="Proteomes" id="UP001057498">
    <property type="component" value="Chromosome"/>
</dbReference>
<accession>A0ABM7YQN0</accession>
<keyword evidence="1" id="KW-1133">Transmembrane helix</keyword>
<dbReference type="EMBL" id="AP025730">
    <property type="protein sequence ID" value="BDI06848.1"/>
    <property type="molecule type" value="Genomic_DNA"/>
</dbReference>
<evidence type="ECO:0008006" key="4">
    <source>
        <dbReference type="Google" id="ProtNLM"/>
    </source>
</evidence>
<feature type="transmembrane region" description="Helical" evidence="1">
    <location>
        <begin position="297"/>
        <end position="315"/>
    </location>
</feature>
<feature type="transmembrane region" description="Helical" evidence="1">
    <location>
        <begin position="6"/>
        <end position="24"/>
    </location>
</feature>
<feature type="transmembrane region" description="Helical" evidence="1">
    <location>
        <begin position="116"/>
        <end position="133"/>
    </location>
</feature>
<feature type="transmembrane region" description="Helical" evidence="1">
    <location>
        <begin position="320"/>
        <end position="341"/>
    </location>
</feature>
<evidence type="ECO:0000256" key="1">
    <source>
        <dbReference type="SAM" id="Phobius"/>
    </source>
</evidence>
<name>A0ABM7YQN0_9BURK</name>